<dbReference type="Proteomes" id="UP000253551">
    <property type="component" value="Unassembled WGS sequence"/>
</dbReference>
<accession>A0A367KNT0</accession>
<gene>
    <name evidence="1" type="primary">HECTD2_2</name>
    <name evidence="1" type="ORF">CU098_012744</name>
</gene>
<protein>
    <submittedName>
        <fullName evidence="1">Putative E3 ubiquitin-protein ligase HTD2</fullName>
    </submittedName>
</protein>
<sequence length="295" mass="34476">MFKVYTICICTQVDTEHLDLNLIKSLKREAELLNEWTKLVEKLARVFGHLDLINQSFLKKHSLCPIDKTQTKEAFELLQECPSLIMMTVKEHAKRTLNGLVRNKKEPIALSQMNILLILFQCPFDDFDVCFMSDICDMLASLNEQDQDQFFHYLIEPCYPYTTEQQQFKAILDIFQQFVSKRLALSGHPNSDTALIDATKCIAILYRLNEHKKYVSYTEFYNEAVNDQLEIKEDFPNFKDKKGFSFCDYPFMLNPAVKADVLKVESVFQMRHELQDAFFRALFQGVNSPYLVLEI</sequence>
<feature type="non-terminal residue" evidence="1">
    <location>
        <position position="295"/>
    </location>
</feature>
<proteinExistence type="predicted"/>
<name>A0A367KNT0_RHIST</name>
<dbReference type="OrthoDB" id="2287212at2759"/>
<reference evidence="1 2" key="1">
    <citation type="journal article" date="2018" name="G3 (Bethesda)">
        <title>Phylogenetic and Phylogenomic Definition of Rhizopus Species.</title>
        <authorList>
            <person name="Gryganskyi A.P."/>
            <person name="Golan J."/>
            <person name="Dolatabadi S."/>
            <person name="Mondo S."/>
            <person name="Robb S."/>
            <person name="Idnurm A."/>
            <person name="Muszewska A."/>
            <person name="Steczkiewicz K."/>
            <person name="Masonjones S."/>
            <person name="Liao H.L."/>
            <person name="Gajdeczka M.T."/>
            <person name="Anike F."/>
            <person name="Vuek A."/>
            <person name="Anishchenko I.M."/>
            <person name="Voigt K."/>
            <person name="de Hoog G.S."/>
            <person name="Smith M.E."/>
            <person name="Heitman J."/>
            <person name="Vilgalys R."/>
            <person name="Stajich J.E."/>
        </authorList>
    </citation>
    <scope>NUCLEOTIDE SEQUENCE [LARGE SCALE GENOMIC DNA]</scope>
    <source>
        <strain evidence="1 2">LSU 92-RS-03</strain>
    </source>
</reference>
<comment type="caution">
    <text evidence="1">The sequence shown here is derived from an EMBL/GenBank/DDBJ whole genome shotgun (WGS) entry which is preliminary data.</text>
</comment>
<organism evidence="1 2">
    <name type="scientific">Rhizopus stolonifer</name>
    <name type="common">Rhizopus nigricans</name>
    <dbReference type="NCBI Taxonomy" id="4846"/>
    <lineage>
        <taxon>Eukaryota</taxon>
        <taxon>Fungi</taxon>
        <taxon>Fungi incertae sedis</taxon>
        <taxon>Mucoromycota</taxon>
        <taxon>Mucoromycotina</taxon>
        <taxon>Mucoromycetes</taxon>
        <taxon>Mucorales</taxon>
        <taxon>Mucorineae</taxon>
        <taxon>Rhizopodaceae</taxon>
        <taxon>Rhizopus</taxon>
    </lineage>
</organism>
<keyword evidence="2" id="KW-1185">Reference proteome</keyword>
<dbReference type="AlphaFoldDB" id="A0A367KNT0"/>
<dbReference type="STRING" id="4846.A0A367KNT0"/>
<dbReference type="EMBL" id="PJQM01000885">
    <property type="protein sequence ID" value="RCI03821.1"/>
    <property type="molecule type" value="Genomic_DNA"/>
</dbReference>
<evidence type="ECO:0000313" key="1">
    <source>
        <dbReference type="EMBL" id="RCI03821.1"/>
    </source>
</evidence>
<evidence type="ECO:0000313" key="2">
    <source>
        <dbReference type="Proteomes" id="UP000253551"/>
    </source>
</evidence>